<dbReference type="Proteomes" id="UP001183246">
    <property type="component" value="Unassembled WGS sequence"/>
</dbReference>
<dbReference type="RefSeq" id="WP_311707888.1">
    <property type="nucleotide sequence ID" value="NZ_JAVREL010000023.1"/>
</dbReference>
<proteinExistence type="predicted"/>
<organism evidence="3 4">
    <name type="scientific">Streptomyces litchfieldiae</name>
    <dbReference type="NCBI Taxonomy" id="3075543"/>
    <lineage>
        <taxon>Bacteria</taxon>
        <taxon>Bacillati</taxon>
        <taxon>Actinomycetota</taxon>
        <taxon>Actinomycetes</taxon>
        <taxon>Kitasatosporales</taxon>
        <taxon>Streptomycetaceae</taxon>
        <taxon>Streptomyces</taxon>
    </lineage>
</organism>
<feature type="region of interest" description="Disordered" evidence="1">
    <location>
        <begin position="117"/>
        <end position="149"/>
    </location>
</feature>
<reference evidence="4" key="1">
    <citation type="submission" date="2023-07" db="EMBL/GenBank/DDBJ databases">
        <title>30 novel species of actinomycetes from the DSMZ collection.</title>
        <authorList>
            <person name="Nouioui I."/>
        </authorList>
    </citation>
    <scope>NUCLEOTIDE SEQUENCE [LARGE SCALE GENOMIC DNA]</scope>
    <source>
        <strain evidence="4">DSM 44938</strain>
    </source>
</reference>
<name>A0ABU2MZ32_9ACTN</name>
<dbReference type="InterPro" id="IPR025246">
    <property type="entry name" value="IS30-like_HTH"/>
</dbReference>
<accession>A0ABU2MZ32</accession>
<comment type="caution">
    <text evidence="3">The sequence shown here is derived from an EMBL/GenBank/DDBJ whole genome shotgun (WGS) entry which is preliminary data.</text>
</comment>
<sequence length="149" mass="15362">MADPITPAERAEVRHRHAAGESRNAIARAIGRAPASVSKIATQEGLRFEGGARVAPATEARRADAAARREQLAADALDAALAQVARADGSDTARDARDHATAARALTEVHARVTELARGTGHGSRGASMLDRLADALLGPNGEETSGEG</sequence>
<dbReference type="Pfam" id="PF13936">
    <property type="entry name" value="HTH_38"/>
    <property type="match status" value="1"/>
</dbReference>
<evidence type="ECO:0000259" key="2">
    <source>
        <dbReference type="Pfam" id="PF13936"/>
    </source>
</evidence>
<evidence type="ECO:0000313" key="4">
    <source>
        <dbReference type="Proteomes" id="UP001183246"/>
    </source>
</evidence>
<feature type="region of interest" description="Disordered" evidence="1">
    <location>
        <begin position="1"/>
        <end position="20"/>
    </location>
</feature>
<evidence type="ECO:0000256" key="1">
    <source>
        <dbReference type="SAM" id="MobiDB-lite"/>
    </source>
</evidence>
<feature type="domain" description="Transposase IS30-like HTH" evidence="2">
    <location>
        <begin position="5"/>
        <end position="38"/>
    </location>
</feature>
<keyword evidence="4" id="KW-1185">Reference proteome</keyword>
<evidence type="ECO:0000313" key="3">
    <source>
        <dbReference type="EMBL" id="MDT0346771.1"/>
    </source>
</evidence>
<protein>
    <submittedName>
        <fullName evidence="3">Helix-turn-helix domain-containing protein</fullName>
    </submittedName>
</protein>
<dbReference type="EMBL" id="JAVREL010000023">
    <property type="protein sequence ID" value="MDT0346771.1"/>
    <property type="molecule type" value="Genomic_DNA"/>
</dbReference>
<gene>
    <name evidence="3" type="ORF">RM590_29930</name>
</gene>